<comment type="caution">
    <text evidence="2">The sequence shown here is derived from an EMBL/GenBank/DDBJ whole genome shotgun (WGS) entry which is preliminary data.</text>
</comment>
<sequence>MGNAHIPPVLFRFCSDLLKKMLNKSTSNNLPDKSDGREVRVRILVPSMYFTMLGPVHRASMRPGQGASPNPEAVTAAPRTFTS</sequence>
<dbReference type="AlphaFoldDB" id="A0A4Y2P4H0"/>
<feature type="region of interest" description="Disordered" evidence="1">
    <location>
        <begin position="60"/>
        <end position="83"/>
    </location>
</feature>
<name>A0A4Y2P4H0_ARAVE</name>
<reference evidence="2 3" key="1">
    <citation type="journal article" date="2019" name="Sci. Rep.">
        <title>Orb-weaving spider Araneus ventricosus genome elucidates the spidroin gene catalogue.</title>
        <authorList>
            <person name="Kono N."/>
            <person name="Nakamura H."/>
            <person name="Ohtoshi R."/>
            <person name="Moran D.A.P."/>
            <person name="Shinohara A."/>
            <person name="Yoshida Y."/>
            <person name="Fujiwara M."/>
            <person name="Mori M."/>
            <person name="Tomita M."/>
            <person name="Arakawa K."/>
        </authorList>
    </citation>
    <scope>NUCLEOTIDE SEQUENCE [LARGE SCALE GENOMIC DNA]</scope>
</reference>
<dbReference type="Proteomes" id="UP000499080">
    <property type="component" value="Unassembled WGS sequence"/>
</dbReference>
<evidence type="ECO:0000256" key="1">
    <source>
        <dbReference type="SAM" id="MobiDB-lite"/>
    </source>
</evidence>
<dbReference type="EMBL" id="BGPR01010213">
    <property type="protein sequence ID" value="GBN44906.1"/>
    <property type="molecule type" value="Genomic_DNA"/>
</dbReference>
<protein>
    <submittedName>
        <fullName evidence="2">Uncharacterized protein</fullName>
    </submittedName>
</protein>
<accession>A0A4Y2P4H0</accession>
<organism evidence="2 3">
    <name type="scientific">Araneus ventricosus</name>
    <name type="common">Orbweaver spider</name>
    <name type="synonym">Epeira ventricosa</name>
    <dbReference type="NCBI Taxonomy" id="182803"/>
    <lineage>
        <taxon>Eukaryota</taxon>
        <taxon>Metazoa</taxon>
        <taxon>Ecdysozoa</taxon>
        <taxon>Arthropoda</taxon>
        <taxon>Chelicerata</taxon>
        <taxon>Arachnida</taxon>
        <taxon>Araneae</taxon>
        <taxon>Araneomorphae</taxon>
        <taxon>Entelegynae</taxon>
        <taxon>Araneoidea</taxon>
        <taxon>Araneidae</taxon>
        <taxon>Araneus</taxon>
    </lineage>
</organism>
<evidence type="ECO:0000313" key="2">
    <source>
        <dbReference type="EMBL" id="GBN44906.1"/>
    </source>
</evidence>
<keyword evidence="3" id="KW-1185">Reference proteome</keyword>
<gene>
    <name evidence="2" type="ORF">AVEN_16254_1</name>
</gene>
<evidence type="ECO:0000313" key="3">
    <source>
        <dbReference type="Proteomes" id="UP000499080"/>
    </source>
</evidence>
<proteinExistence type="predicted"/>